<dbReference type="Proteomes" id="UP000325300">
    <property type="component" value="Unassembled WGS sequence"/>
</dbReference>
<organism evidence="6 7">
    <name type="scientific">Streptococcus pyogenes</name>
    <dbReference type="NCBI Taxonomy" id="1314"/>
    <lineage>
        <taxon>Bacteria</taxon>
        <taxon>Bacillati</taxon>
        <taxon>Bacillota</taxon>
        <taxon>Bacilli</taxon>
        <taxon>Lactobacillales</taxon>
        <taxon>Streptococcaceae</taxon>
        <taxon>Streptococcus</taxon>
    </lineage>
</organism>
<dbReference type="SUPFAM" id="SSF51905">
    <property type="entry name" value="FAD/NAD(P)-binding domain"/>
    <property type="match status" value="1"/>
</dbReference>
<dbReference type="InterPro" id="IPR036188">
    <property type="entry name" value="FAD/NAD-bd_sf"/>
</dbReference>
<comment type="cofactor">
    <cofactor evidence="1">
        <name>FAD</name>
        <dbReference type="ChEBI" id="CHEBI:57692"/>
    </cofactor>
</comment>
<dbReference type="Gene3D" id="3.50.50.100">
    <property type="match status" value="1"/>
</dbReference>
<keyword evidence="4" id="KW-0274">FAD</keyword>
<protein>
    <submittedName>
        <fullName evidence="6">NAD(P)/FAD-dependent oxidoreductase</fullName>
    </submittedName>
</protein>
<evidence type="ECO:0000256" key="5">
    <source>
        <dbReference type="ARBA" id="ARBA00023002"/>
    </source>
</evidence>
<dbReference type="GO" id="GO:0003955">
    <property type="term" value="F:NAD(P)H dehydrogenase (quinone) activity"/>
    <property type="evidence" value="ECO:0007669"/>
    <property type="project" value="TreeGrafter"/>
</dbReference>
<accession>A0A5S4T5K0</accession>
<evidence type="ECO:0000256" key="2">
    <source>
        <dbReference type="ARBA" id="ARBA00005272"/>
    </source>
</evidence>
<gene>
    <name evidence="6" type="ORF">E0F67_11010</name>
</gene>
<evidence type="ECO:0000313" key="6">
    <source>
        <dbReference type="EMBL" id="TYK91361.1"/>
    </source>
</evidence>
<dbReference type="GO" id="GO:0019646">
    <property type="term" value="P:aerobic electron transport chain"/>
    <property type="evidence" value="ECO:0007669"/>
    <property type="project" value="TreeGrafter"/>
</dbReference>
<dbReference type="PANTHER" id="PTHR42913:SF3">
    <property type="entry name" value="64 KDA MITOCHONDRIAL NADH DEHYDROGENASE (EUROFUNG)"/>
    <property type="match status" value="1"/>
</dbReference>
<comment type="similarity">
    <text evidence="2">Belongs to the NADH dehydrogenase family.</text>
</comment>
<keyword evidence="5" id="KW-0560">Oxidoreductase</keyword>
<evidence type="ECO:0000256" key="4">
    <source>
        <dbReference type="ARBA" id="ARBA00022827"/>
    </source>
</evidence>
<feature type="non-terminal residue" evidence="6">
    <location>
        <position position="1"/>
    </location>
</feature>
<sequence length="131" mass="14375">FNQRRGRVVVGNDLRDPEHDNVYVIGDVSAFMDTSCNRPFPTTAQIATRMGTHAAKNVLHQLRGEATEDFSYQPLGTVASVGNTRAFGLVGKLPVKSYPASVIKKSIMNKSLLDIGGLKELLAKGRFDLYH</sequence>
<evidence type="ECO:0000256" key="3">
    <source>
        <dbReference type="ARBA" id="ARBA00022630"/>
    </source>
</evidence>
<evidence type="ECO:0000256" key="1">
    <source>
        <dbReference type="ARBA" id="ARBA00001974"/>
    </source>
</evidence>
<dbReference type="AlphaFoldDB" id="A0A5S4T5K0"/>
<keyword evidence="3" id="KW-0285">Flavoprotein</keyword>
<dbReference type="InterPro" id="IPR051169">
    <property type="entry name" value="NADH-Q_oxidoreductase"/>
</dbReference>
<reference evidence="6 7" key="1">
    <citation type="submission" date="2019-02" db="EMBL/GenBank/DDBJ databases">
        <title>Novel genomic isolates of S. pyogenes and S. dysgalactiae subsp. equisimilis associated to necrotising fasciitis (NSTI).</title>
        <authorList>
            <person name="Barrantes I."/>
        </authorList>
    </citation>
    <scope>NUCLEOTIDE SEQUENCE [LARGE SCALE GENOMIC DNA]</scope>
    <source>
        <strain evidence="6 7">SPY5003</strain>
    </source>
</reference>
<comment type="caution">
    <text evidence="6">The sequence shown here is derived from an EMBL/GenBank/DDBJ whole genome shotgun (WGS) entry which is preliminary data.</text>
</comment>
<name>A0A5S4T5K0_STRPY</name>
<dbReference type="EMBL" id="SJLI01000359">
    <property type="protein sequence ID" value="TYK91361.1"/>
    <property type="molecule type" value="Genomic_DNA"/>
</dbReference>
<proteinExistence type="inferred from homology"/>
<dbReference type="PANTHER" id="PTHR42913">
    <property type="entry name" value="APOPTOSIS-INDUCING FACTOR 1"/>
    <property type="match status" value="1"/>
</dbReference>
<evidence type="ECO:0000313" key="7">
    <source>
        <dbReference type="Proteomes" id="UP000325300"/>
    </source>
</evidence>